<sequence>MDANDDDAARCLPKFPHIFSPPPQTEIILYPETLDAGGSSHGIAGHGATLTKKQGHNEVKIEPAPKEALYSGLKASAEVPSKSPKVQAVGGLTLEVSEEPTTAGNSLPLTPGPEDAQPDQDSPDETTEESSITATVARRSNVSLCDEDDDTPQQPKSDKRAPDVDSAIHESPGRPPHALTKRHLRSIPEAKLYNLGAIPNRLPYEASKAATTGSDTPQLRDFDTESISTFGTPEASRESECKVHGVFDTRSISSTFRGSQDAEDRTSFILHNRPRLSHRAERSSSDMMNIGPEVSQDIVRKVSDRLQMIRHLREHLHFIDGKGKHIPAANGLYLVGDEDIRDILRIVLEEGGKRKSMVETERKSTKGSARSRSLPTLDESSNAFIPQSGTLADPATTISLPKTAYTSINSTDMKVHTKTRGADTDTTATVVSRQSVAEITWAQNYPPNYDEAPGSHGRAASDCFSPTHGPLPSSLEDRRQSHPAAANSDFVLRHYITSRSTAEILADIVCNKSFEKHQRISDGTVITSFPKLLSRHCTSDWQSPPTDIEDLNKHTSSTLYRRGVDAHCGNESTSSSGSQDLPLKPGNTDRSLFAENPFYSKSDCGGADTSRLTTTLAAEKRLSASLGLDSERRRSTQVAGITNETTEVHGRTRPSLMERIRQGSHRFFHRHHSRKSSEAHGAVTEGETLASSAPRSRDSIVIKNTPEPPRPDKTGIYEALTGARLNVHRQRKNTCSEDNRPHVCEDDFLTPSRAGSPA</sequence>
<dbReference type="Proteomes" id="UP001065298">
    <property type="component" value="Chromosome 3"/>
</dbReference>
<evidence type="ECO:0000313" key="1">
    <source>
        <dbReference type="EMBL" id="KAI8674834.1"/>
    </source>
</evidence>
<comment type="caution">
    <text evidence="1">The sequence shown here is derived from an EMBL/GenBank/DDBJ whole genome shotgun (WGS) entry which is preliminary data.</text>
</comment>
<protein>
    <submittedName>
        <fullName evidence="1">Uncharacterized protein</fullName>
    </submittedName>
</protein>
<reference evidence="1" key="1">
    <citation type="submission" date="2022-06" db="EMBL/GenBank/DDBJ databases">
        <title>Fusarium solani species complex genomes reveal bases of compartmentalisation and animal pathogenesis.</title>
        <authorList>
            <person name="Tsai I.J."/>
        </authorList>
    </citation>
    <scope>NUCLEOTIDE SEQUENCE</scope>
    <source>
        <strain evidence="1">Fu6.1</strain>
    </source>
</reference>
<proteinExistence type="predicted"/>
<accession>A0ACC0R3P5</accession>
<name>A0ACC0R3P5_9HYPO</name>
<gene>
    <name evidence="1" type="ORF">NCS57_00382600</name>
</gene>
<dbReference type="EMBL" id="CM046505">
    <property type="protein sequence ID" value="KAI8674834.1"/>
    <property type="molecule type" value="Genomic_DNA"/>
</dbReference>
<evidence type="ECO:0000313" key="2">
    <source>
        <dbReference type="Proteomes" id="UP001065298"/>
    </source>
</evidence>
<keyword evidence="2" id="KW-1185">Reference proteome</keyword>
<organism evidence="1 2">
    <name type="scientific">Fusarium keratoplasticum</name>
    <dbReference type="NCBI Taxonomy" id="1328300"/>
    <lineage>
        <taxon>Eukaryota</taxon>
        <taxon>Fungi</taxon>
        <taxon>Dikarya</taxon>
        <taxon>Ascomycota</taxon>
        <taxon>Pezizomycotina</taxon>
        <taxon>Sordariomycetes</taxon>
        <taxon>Hypocreomycetidae</taxon>
        <taxon>Hypocreales</taxon>
        <taxon>Nectriaceae</taxon>
        <taxon>Fusarium</taxon>
        <taxon>Fusarium solani species complex</taxon>
    </lineage>
</organism>